<dbReference type="GO" id="GO:0019171">
    <property type="term" value="F:(3R)-hydroxyacyl-[acyl-carrier-protein] dehydratase activity"/>
    <property type="evidence" value="ECO:0007669"/>
    <property type="project" value="UniProtKB-EC"/>
</dbReference>
<evidence type="ECO:0000256" key="1">
    <source>
        <dbReference type="ARBA" id="ARBA00023239"/>
    </source>
</evidence>
<reference evidence="2 3" key="1">
    <citation type="submission" date="2019-02" db="EMBL/GenBank/DDBJ databases">
        <title>Deep-cultivation of Planctomycetes and their phenomic and genomic characterization uncovers novel biology.</title>
        <authorList>
            <person name="Wiegand S."/>
            <person name="Jogler M."/>
            <person name="Boedeker C."/>
            <person name="Pinto D."/>
            <person name="Vollmers J."/>
            <person name="Rivas-Marin E."/>
            <person name="Kohn T."/>
            <person name="Peeters S.H."/>
            <person name="Heuer A."/>
            <person name="Rast P."/>
            <person name="Oberbeckmann S."/>
            <person name="Bunk B."/>
            <person name="Jeske O."/>
            <person name="Meyerdierks A."/>
            <person name="Storesund J.E."/>
            <person name="Kallscheuer N."/>
            <person name="Luecker S."/>
            <person name="Lage O.M."/>
            <person name="Pohl T."/>
            <person name="Merkel B.J."/>
            <person name="Hornburger P."/>
            <person name="Mueller R.-W."/>
            <person name="Bruemmer F."/>
            <person name="Labrenz M."/>
            <person name="Spormann A.M."/>
            <person name="Op den Camp H."/>
            <person name="Overmann J."/>
            <person name="Amann R."/>
            <person name="Jetten M.S.M."/>
            <person name="Mascher T."/>
            <person name="Medema M.H."/>
            <person name="Devos D.P."/>
            <person name="Kaster A.-K."/>
            <person name="Ovreas L."/>
            <person name="Rohde M."/>
            <person name="Galperin M.Y."/>
            <person name="Jogler C."/>
        </authorList>
    </citation>
    <scope>NUCLEOTIDE SEQUENCE [LARGE SCALE GENOMIC DNA]</scope>
    <source>
        <strain evidence="2 3">Pla85_3_4</strain>
    </source>
</reference>
<dbReference type="InterPro" id="IPR029069">
    <property type="entry name" value="HotDog_dom_sf"/>
</dbReference>
<dbReference type="Proteomes" id="UP000317648">
    <property type="component" value="Chromosome"/>
</dbReference>
<protein>
    <submittedName>
        <fullName evidence="2">3-hydroxyacyl-[acyl-carrier-protein] dehydratase FabZ</fullName>
        <ecNumber evidence="2">4.2.1.59</ecNumber>
    </submittedName>
</protein>
<name>A0A518DWG2_9BACT</name>
<dbReference type="Pfam" id="PF07977">
    <property type="entry name" value="FabA"/>
    <property type="match status" value="1"/>
</dbReference>
<keyword evidence="1 2" id="KW-0456">Lyase</keyword>
<dbReference type="PANTHER" id="PTHR30272">
    <property type="entry name" value="3-HYDROXYACYL-[ACYL-CARRIER-PROTEIN] DEHYDRATASE"/>
    <property type="match status" value="1"/>
</dbReference>
<dbReference type="KEGG" id="lcre:Pla8534_39960"/>
<dbReference type="AlphaFoldDB" id="A0A518DWG2"/>
<dbReference type="InterPro" id="IPR013114">
    <property type="entry name" value="FabA_FabZ"/>
</dbReference>
<dbReference type="OrthoDB" id="270809at2"/>
<dbReference type="Gene3D" id="3.10.129.10">
    <property type="entry name" value="Hotdog Thioesterase"/>
    <property type="match status" value="1"/>
</dbReference>
<dbReference type="EC" id="4.2.1.59" evidence="2"/>
<dbReference type="SUPFAM" id="SSF54637">
    <property type="entry name" value="Thioesterase/thiol ester dehydrase-isomerase"/>
    <property type="match status" value="1"/>
</dbReference>
<gene>
    <name evidence="2" type="primary">fabZ_3</name>
    <name evidence="2" type="ORF">Pla8534_39960</name>
</gene>
<dbReference type="RefSeq" id="WP_145054838.1">
    <property type="nucleotide sequence ID" value="NZ_CP036433.1"/>
</dbReference>
<sequence>MRWFWIDRFIDFESGRRAVAIKNVSIAEEQCDEYFAGYIQMPSSIIIEGMAQTGGMLVSQLSDFKDRVVLAKISKCVFHTPAFPGETLTYTCEVETLQSEGAVVQATSRIGDRVQAEAQLMFAYLDDARFEGVELFEPVDFLATLKLMHLFDVGRMPDGGPVPVPDWMAVAEAAAKGLDAKV</sequence>
<dbReference type="EMBL" id="CP036433">
    <property type="protein sequence ID" value="QDU96177.1"/>
    <property type="molecule type" value="Genomic_DNA"/>
</dbReference>
<keyword evidence="3" id="KW-1185">Reference proteome</keyword>
<dbReference type="CDD" id="cd01288">
    <property type="entry name" value="FabZ"/>
    <property type="match status" value="1"/>
</dbReference>
<organism evidence="2 3">
    <name type="scientific">Lignipirellula cremea</name>
    <dbReference type="NCBI Taxonomy" id="2528010"/>
    <lineage>
        <taxon>Bacteria</taxon>
        <taxon>Pseudomonadati</taxon>
        <taxon>Planctomycetota</taxon>
        <taxon>Planctomycetia</taxon>
        <taxon>Pirellulales</taxon>
        <taxon>Pirellulaceae</taxon>
        <taxon>Lignipirellula</taxon>
    </lineage>
</organism>
<accession>A0A518DWG2</accession>
<proteinExistence type="predicted"/>
<dbReference type="PANTHER" id="PTHR30272:SF1">
    <property type="entry name" value="3-HYDROXYACYL-[ACYL-CARRIER-PROTEIN] DEHYDRATASE"/>
    <property type="match status" value="1"/>
</dbReference>
<evidence type="ECO:0000313" key="3">
    <source>
        <dbReference type="Proteomes" id="UP000317648"/>
    </source>
</evidence>
<evidence type="ECO:0000313" key="2">
    <source>
        <dbReference type="EMBL" id="QDU96177.1"/>
    </source>
</evidence>